<dbReference type="EMBL" id="CACRXK020000084">
    <property type="protein sequence ID" value="CAB3977998.1"/>
    <property type="molecule type" value="Genomic_DNA"/>
</dbReference>
<proteinExistence type="predicted"/>
<dbReference type="Proteomes" id="UP001152795">
    <property type="component" value="Unassembled WGS sequence"/>
</dbReference>
<comment type="caution">
    <text evidence="1">The sequence shown here is derived from an EMBL/GenBank/DDBJ whole genome shotgun (WGS) entry which is preliminary data.</text>
</comment>
<gene>
    <name evidence="1" type="ORF">PACLA_8A002504</name>
</gene>
<accession>A0A6S7FFV4</accession>
<name>A0A6S7FFV4_PARCT</name>
<protein>
    <submittedName>
        <fullName evidence="1">Uncharacterized protein</fullName>
    </submittedName>
</protein>
<keyword evidence="2" id="KW-1185">Reference proteome</keyword>
<evidence type="ECO:0000313" key="2">
    <source>
        <dbReference type="Proteomes" id="UP001152795"/>
    </source>
</evidence>
<organism evidence="1 2">
    <name type="scientific">Paramuricea clavata</name>
    <name type="common">Red gorgonian</name>
    <name type="synonym">Violescent sea-whip</name>
    <dbReference type="NCBI Taxonomy" id="317549"/>
    <lineage>
        <taxon>Eukaryota</taxon>
        <taxon>Metazoa</taxon>
        <taxon>Cnidaria</taxon>
        <taxon>Anthozoa</taxon>
        <taxon>Octocorallia</taxon>
        <taxon>Malacalcyonacea</taxon>
        <taxon>Plexauridae</taxon>
        <taxon>Paramuricea</taxon>
    </lineage>
</organism>
<dbReference type="AlphaFoldDB" id="A0A6S7FFV4"/>
<evidence type="ECO:0000313" key="1">
    <source>
        <dbReference type="EMBL" id="CAB3977998.1"/>
    </source>
</evidence>
<sequence length="72" mass="8626">MFEMIMSKLSKLDIIDGCMILMEQELKDVKESLEYVYAEVEKKEERKHRAMEVRLGDERKIGESRRVEFSIK</sequence>
<reference evidence="1" key="1">
    <citation type="submission" date="2020-04" db="EMBL/GenBank/DDBJ databases">
        <authorList>
            <person name="Alioto T."/>
            <person name="Alioto T."/>
            <person name="Gomez Garrido J."/>
        </authorList>
    </citation>
    <scope>NUCLEOTIDE SEQUENCE</scope>
    <source>
        <strain evidence="1">A484AB</strain>
    </source>
</reference>